<feature type="compositionally biased region" description="Polar residues" evidence="1">
    <location>
        <begin position="151"/>
        <end position="163"/>
    </location>
</feature>
<reference evidence="2 3" key="1">
    <citation type="submission" date="2024-06" db="EMBL/GenBank/DDBJ databases">
        <authorList>
            <person name="Kraege A."/>
            <person name="Thomma B."/>
        </authorList>
    </citation>
    <scope>NUCLEOTIDE SEQUENCE [LARGE SCALE GENOMIC DNA]</scope>
</reference>
<feature type="compositionally biased region" description="Basic and acidic residues" evidence="1">
    <location>
        <begin position="244"/>
        <end position="266"/>
    </location>
</feature>
<dbReference type="CDD" id="cd14688">
    <property type="entry name" value="bZIP_YAP"/>
    <property type="match status" value="1"/>
</dbReference>
<sequence length="645" mass="69320">MNPSLSFSLDERTVAALLQEDESTFNMLGSLLPSAASAALAAAEGQHGDPALAMQQLLQLQAGAGQSADAKREWANAVLEALRAQSKMPGQASLPPPSPGKGPTQNPDTSSPSGAPNPSAGSSAGPHAAAQPGLSPALAQLFPPPAAQQPGSSGSKGNHSSIYHSPFAAHPRSAGNLPPAAKGSAASLMPALPTSQAPMSPSVHTPGSKGPLGMMGARARSEGVSALSRGEDGDAPACFSGESNDSHVERVTSHRSDGREMTEAEHEEMRLKRIQEKNRRNQRKFRARQRAKLEDSEVQVKELSRQVMALERAKVELEARNRQLESAARSGSKESPGSLAAPGTPSQEPSNPKDDAAYFESLSFFVSKVRGEHFSWEQARDMTFKDIAKNVEMYHAMLSRLFEQGAENPESAAHAELVELLALKNASEFQTWKSRPQLIHMQYAMLNEASGASDTSRIAKWQSIVLALQLTPEQKERLLAARTYLLAQMMEIIQERTLIIAMLQGAVPSMEEGRQQNTGYLNASAAAERLQRNVNREHFLCTDFLLAFWQVATPLQQAQCELLAFPWTPDVLAMCNLLAASAGDIADMQRSFDTQSKSSQTPFNALLMPEMANLQEGAVQLPDGSNSGQRTLAEVLEMKAFAGNS</sequence>
<evidence type="ECO:0000256" key="1">
    <source>
        <dbReference type="SAM" id="MobiDB-lite"/>
    </source>
</evidence>
<feature type="compositionally biased region" description="Polar residues" evidence="1">
    <location>
        <begin position="193"/>
        <end position="205"/>
    </location>
</feature>
<comment type="caution">
    <text evidence="2">The sequence shown here is derived from an EMBL/GenBank/DDBJ whole genome shotgun (WGS) entry which is preliminary data.</text>
</comment>
<gene>
    <name evidence="2" type="primary">g7011</name>
    <name evidence="2" type="ORF">VP750_LOCUS5998</name>
</gene>
<evidence type="ECO:0000313" key="3">
    <source>
        <dbReference type="Proteomes" id="UP001497392"/>
    </source>
</evidence>
<dbReference type="EMBL" id="CAXHTA020000010">
    <property type="protein sequence ID" value="CAL5224339.1"/>
    <property type="molecule type" value="Genomic_DNA"/>
</dbReference>
<evidence type="ECO:0000313" key="2">
    <source>
        <dbReference type="EMBL" id="CAL5224339.1"/>
    </source>
</evidence>
<feature type="compositionally biased region" description="Low complexity" evidence="1">
    <location>
        <begin position="110"/>
        <end position="141"/>
    </location>
</feature>
<organism evidence="2 3">
    <name type="scientific">Coccomyxa viridis</name>
    <dbReference type="NCBI Taxonomy" id="1274662"/>
    <lineage>
        <taxon>Eukaryota</taxon>
        <taxon>Viridiplantae</taxon>
        <taxon>Chlorophyta</taxon>
        <taxon>core chlorophytes</taxon>
        <taxon>Trebouxiophyceae</taxon>
        <taxon>Trebouxiophyceae incertae sedis</taxon>
        <taxon>Coccomyxaceae</taxon>
        <taxon>Coccomyxa</taxon>
    </lineage>
</organism>
<proteinExistence type="predicted"/>
<accession>A0ABP1FZ52</accession>
<keyword evidence="3" id="KW-1185">Reference proteome</keyword>
<name>A0ABP1FZ52_9CHLO</name>
<feature type="region of interest" description="Disordered" evidence="1">
    <location>
        <begin position="322"/>
        <end position="354"/>
    </location>
</feature>
<dbReference type="Proteomes" id="UP001497392">
    <property type="component" value="Unassembled WGS sequence"/>
</dbReference>
<protein>
    <submittedName>
        <fullName evidence="2">G7011 protein</fullName>
    </submittedName>
</protein>
<feature type="region of interest" description="Disordered" evidence="1">
    <location>
        <begin position="85"/>
        <end position="266"/>
    </location>
</feature>